<feature type="transmembrane region" description="Helical" evidence="11">
    <location>
        <begin position="31"/>
        <end position="52"/>
    </location>
</feature>
<protein>
    <recommendedName>
        <fullName evidence="3">Spermidine export protein MdtJ</fullName>
    </recommendedName>
</protein>
<keyword evidence="7 11" id="KW-1133">Transmembrane helix</keyword>
<dbReference type="STRING" id="663.BAU10_15445"/>
<keyword evidence="5" id="KW-0997">Cell inner membrane</keyword>
<comment type="caution">
    <text evidence="12">The sequence shown here is derived from an EMBL/GenBank/DDBJ whole genome shotgun (WGS) entry which is preliminary data.</text>
</comment>
<dbReference type="GO" id="GO:0015297">
    <property type="term" value="F:antiporter activity"/>
    <property type="evidence" value="ECO:0007669"/>
    <property type="project" value="TreeGrafter"/>
</dbReference>
<keyword evidence="4" id="KW-1003">Cell membrane</keyword>
<evidence type="ECO:0000256" key="9">
    <source>
        <dbReference type="RuleBase" id="RU003942"/>
    </source>
</evidence>
<dbReference type="EMBL" id="JABCMA010000001">
    <property type="protein sequence ID" value="NMR72456.1"/>
    <property type="molecule type" value="Genomic_DNA"/>
</dbReference>
<dbReference type="Gene3D" id="1.10.3730.20">
    <property type="match status" value="1"/>
</dbReference>
<keyword evidence="6 9" id="KW-0812">Transmembrane</keyword>
<reference evidence="12" key="2">
    <citation type="submission" date="2019-11" db="EMBL/GenBank/DDBJ databases">
        <authorList>
            <consortium name="PulseNet: The National Subtyping Network for Foodborne Disease Surveillance"/>
            <person name="Tarr C.L."/>
            <person name="Trees E."/>
            <person name="Katz L.S."/>
            <person name="Carleton-Romer H.A."/>
            <person name="Stroika S."/>
            <person name="Kucerova Z."/>
            <person name="Roache K.F."/>
            <person name="Sabol A.L."/>
            <person name="Besser J."/>
            <person name="Gerner-Smidt P."/>
        </authorList>
    </citation>
    <scope>NUCLEOTIDE SEQUENCE</scope>
    <source>
        <strain evidence="12">PNUSAV001129</strain>
    </source>
</reference>
<dbReference type="EMBL" id="AAXMUW010000024">
    <property type="protein sequence ID" value="EGQ9136090.1"/>
    <property type="molecule type" value="Genomic_DNA"/>
</dbReference>
<dbReference type="PANTHER" id="PTHR30561">
    <property type="entry name" value="SMR FAMILY PROTON-DEPENDENT DRUG EFFLUX TRANSPORTER SUGE"/>
    <property type="match status" value="1"/>
</dbReference>
<feature type="compositionally biased region" description="Basic and acidic residues" evidence="10">
    <location>
        <begin position="115"/>
        <end position="125"/>
    </location>
</feature>
<evidence type="ECO:0000256" key="4">
    <source>
        <dbReference type="ARBA" id="ARBA00022475"/>
    </source>
</evidence>
<proteinExistence type="inferred from homology"/>
<dbReference type="OrthoDB" id="9808638at2"/>
<evidence type="ECO:0000256" key="6">
    <source>
        <dbReference type="ARBA" id="ARBA00022692"/>
    </source>
</evidence>
<gene>
    <name evidence="14" type="ORF">F0254_14665</name>
    <name evidence="12" type="ORF">GHY86_13170</name>
    <name evidence="13" type="ORF">HKB35_02310</name>
</gene>
<sequence length="134" mass="14426">MLVARLFLLLAIVAEVAGTSTMSLIGQGHGWWGYIVMYVLIAISYYFLAFAAKKISIGVAYAVWEGLGISLITVVSIIAFDANLNHQELFGLMLAVVGIVCVTLGESHGQPNAKKNADKPAKERSFSTSTRCES</sequence>
<evidence type="ECO:0000256" key="11">
    <source>
        <dbReference type="SAM" id="Phobius"/>
    </source>
</evidence>
<dbReference type="InterPro" id="IPR045324">
    <property type="entry name" value="Small_multidrug_res"/>
</dbReference>
<reference evidence="13 16" key="3">
    <citation type="submission" date="2020-04" db="EMBL/GenBank/DDBJ databases">
        <title>Whole-genome sequencing of Vibrio spp. from China reveals different genetic environments of blaCTX-M-14 among diverse lineages.</title>
        <authorList>
            <person name="Zheng Z."/>
            <person name="Ye L."/>
            <person name="Chen S."/>
        </authorList>
    </citation>
    <scope>NUCLEOTIDE SEQUENCE [LARGE SCALE GENOMIC DNA]</scope>
    <source>
        <strain evidence="13 16">Vb1636</strain>
    </source>
</reference>
<dbReference type="SUPFAM" id="SSF103481">
    <property type="entry name" value="Multidrug resistance efflux transporter EmrE"/>
    <property type="match status" value="1"/>
</dbReference>
<evidence type="ECO:0000313" key="13">
    <source>
        <dbReference type="EMBL" id="NMR72456.1"/>
    </source>
</evidence>
<dbReference type="GO" id="GO:0015199">
    <property type="term" value="F:amino-acid betaine transmembrane transporter activity"/>
    <property type="evidence" value="ECO:0007669"/>
    <property type="project" value="TreeGrafter"/>
</dbReference>
<evidence type="ECO:0000256" key="7">
    <source>
        <dbReference type="ARBA" id="ARBA00022989"/>
    </source>
</evidence>
<keyword evidence="8 11" id="KW-0472">Membrane</keyword>
<dbReference type="InterPro" id="IPR000390">
    <property type="entry name" value="Small_drug/metabolite_transptr"/>
</dbReference>
<evidence type="ECO:0000256" key="8">
    <source>
        <dbReference type="ARBA" id="ARBA00023136"/>
    </source>
</evidence>
<dbReference type="GO" id="GO:0005886">
    <property type="term" value="C:plasma membrane"/>
    <property type="evidence" value="ECO:0007669"/>
    <property type="project" value="UniProtKB-SubCell"/>
</dbReference>
<evidence type="ECO:0000256" key="1">
    <source>
        <dbReference type="ARBA" id="ARBA00004429"/>
    </source>
</evidence>
<comment type="subcellular location">
    <subcellularLocation>
        <location evidence="1">Cell inner membrane</location>
        <topology evidence="1">Multi-pass membrane protein</topology>
    </subcellularLocation>
    <subcellularLocation>
        <location evidence="9">Cell membrane</location>
        <topology evidence="9">Multi-pass membrane protein</topology>
    </subcellularLocation>
</comment>
<dbReference type="GO" id="GO:1903711">
    <property type="term" value="P:spermidine transmembrane transport"/>
    <property type="evidence" value="ECO:0007669"/>
    <property type="project" value="TreeGrafter"/>
</dbReference>
<reference evidence="14 15" key="1">
    <citation type="submission" date="2019-09" db="EMBL/GenBank/DDBJ databases">
        <title>Draft genome sequencing and comparative genomics of hatchery-associated Vibrios.</title>
        <authorList>
            <person name="Kehlet-Delgado H."/>
            <person name="Mueller R.S."/>
        </authorList>
    </citation>
    <scope>NUCLEOTIDE SEQUENCE [LARGE SCALE GENOMIC DNA]</scope>
    <source>
        <strain evidence="14 15">081416A</strain>
    </source>
</reference>
<evidence type="ECO:0000256" key="3">
    <source>
        <dbReference type="ARBA" id="ARBA00021112"/>
    </source>
</evidence>
<dbReference type="GO" id="GO:0015220">
    <property type="term" value="F:choline transmembrane transporter activity"/>
    <property type="evidence" value="ECO:0007669"/>
    <property type="project" value="TreeGrafter"/>
</dbReference>
<evidence type="ECO:0000313" key="16">
    <source>
        <dbReference type="Proteomes" id="UP000565155"/>
    </source>
</evidence>
<dbReference type="InterPro" id="IPR037185">
    <property type="entry name" value="EmrE-like"/>
</dbReference>
<dbReference type="GO" id="GO:0031460">
    <property type="term" value="P:glycine betaine transport"/>
    <property type="evidence" value="ECO:0007669"/>
    <property type="project" value="TreeGrafter"/>
</dbReference>
<dbReference type="Pfam" id="PF00893">
    <property type="entry name" value="Multi_Drug_Res"/>
    <property type="match status" value="1"/>
</dbReference>
<dbReference type="Proteomes" id="UP000714625">
    <property type="component" value="Unassembled WGS sequence"/>
</dbReference>
<evidence type="ECO:0000256" key="2">
    <source>
        <dbReference type="ARBA" id="ARBA00011358"/>
    </source>
</evidence>
<name>A0A0H0Y6I0_VIBAL</name>
<dbReference type="AlphaFoldDB" id="A0A0H0Y6I0"/>
<comment type="similarity">
    <text evidence="9">Belongs to the drug/metabolite transporter (DMT) superfamily. Small multidrug resistance (SMR) (TC 2.A.7.1) family.</text>
</comment>
<dbReference type="Proteomes" id="UP000532247">
    <property type="component" value="Unassembled WGS sequence"/>
</dbReference>
<dbReference type="EMBL" id="VTYF01000008">
    <property type="protein sequence ID" value="NOI10101.1"/>
    <property type="molecule type" value="Genomic_DNA"/>
</dbReference>
<feature type="transmembrane region" description="Helical" evidence="11">
    <location>
        <begin position="59"/>
        <end position="80"/>
    </location>
</feature>
<comment type="subunit">
    <text evidence="2">Forms a complex with MdtI.</text>
</comment>
<feature type="region of interest" description="Disordered" evidence="10">
    <location>
        <begin position="107"/>
        <end position="134"/>
    </location>
</feature>
<evidence type="ECO:0000313" key="14">
    <source>
        <dbReference type="EMBL" id="NOI10101.1"/>
    </source>
</evidence>
<dbReference type="PANTHER" id="PTHR30561:SF2">
    <property type="entry name" value="SPERMIDINE EXPORT PROTEIN MDTJ"/>
    <property type="match status" value="1"/>
</dbReference>
<evidence type="ECO:0000256" key="5">
    <source>
        <dbReference type="ARBA" id="ARBA00022519"/>
    </source>
</evidence>
<organism evidence="12 17">
    <name type="scientific">Vibrio alginolyticus</name>
    <dbReference type="NCBI Taxonomy" id="663"/>
    <lineage>
        <taxon>Bacteria</taxon>
        <taxon>Pseudomonadati</taxon>
        <taxon>Pseudomonadota</taxon>
        <taxon>Gammaproteobacteria</taxon>
        <taxon>Vibrionales</taxon>
        <taxon>Vibrionaceae</taxon>
        <taxon>Vibrio</taxon>
    </lineage>
</organism>
<evidence type="ECO:0000313" key="17">
    <source>
        <dbReference type="Proteomes" id="UP000714625"/>
    </source>
</evidence>
<dbReference type="Proteomes" id="UP000565155">
    <property type="component" value="Unassembled WGS sequence"/>
</dbReference>
<dbReference type="eggNOG" id="COG2076">
    <property type="taxonomic scope" value="Bacteria"/>
</dbReference>
<evidence type="ECO:0000313" key="12">
    <source>
        <dbReference type="EMBL" id="EGQ9136090.1"/>
    </source>
</evidence>
<evidence type="ECO:0000256" key="10">
    <source>
        <dbReference type="SAM" id="MobiDB-lite"/>
    </source>
</evidence>
<accession>A0A0H0Y6I0</accession>
<dbReference type="RefSeq" id="WP_005379135.1">
    <property type="nucleotide sequence ID" value="NZ_AP023185.1"/>
</dbReference>
<evidence type="ECO:0000313" key="15">
    <source>
        <dbReference type="Proteomes" id="UP000532247"/>
    </source>
</evidence>
<feature type="transmembrane region" description="Helical" evidence="11">
    <location>
        <begin position="86"/>
        <end position="105"/>
    </location>
</feature>